<proteinExistence type="predicted"/>
<dbReference type="InterPro" id="IPR011545">
    <property type="entry name" value="DEAD/DEAH_box_helicase_dom"/>
</dbReference>
<reference evidence="6" key="1">
    <citation type="journal article" date="2014" name="Front. Microbiol.">
        <title>High frequency of phylogenetically diverse reductive dehalogenase-homologous genes in deep subseafloor sedimentary metagenomes.</title>
        <authorList>
            <person name="Kawai M."/>
            <person name="Futagami T."/>
            <person name="Toyoda A."/>
            <person name="Takaki Y."/>
            <person name="Nishi S."/>
            <person name="Hori S."/>
            <person name="Arai W."/>
            <person name="Tsubouchi T."/>
            <person name="Morono Y."/>
            <person name="Uchiyama I."/>
            <person name="Ito T."/>
            <person name="Fujiyama A."/>
            <person name="Inagaki F."/>
            <person name="Takami H."/>
        </authorList>
    </citation>
    <scope>NUCLEOTIDE SEQUENCE</scope>
    <source>
        <strain evidence="6">Expedition CK06-06</strain>
    </source>
</reference>
<dbReference type="AlphaFoldDB" id="X1GYZ6"/>
<dbReference type="GO" id="GO:0016787">
    <property type="term" value="F:hydrolase activity"/>
    <property type="evidence" value="ECO:0007669"/>
    <property type="project" value="UniProtKB-KW"/>
</dbReference>
<feature type="non-terminal residue" evidence="6">
    <location>
        <position position="185"/>
    </location>
</feature>
<evidence type="ECO:0000313" key="6">
    <source>
        <dbReference type="EMBL" id="GAH46844.1"/>
    </source>
</evidence>
<keyword evidence="1" id="KW-0547">Nucleotide-binding</keyword>
<keyword evidence="4" id="KW-0067">ATP-binding</keyword>
<dbReference type="InterPro" id="IPR050474">
    <property type="entry name" value="Hel308_SKI2-like"/>
</dbReference>
<evidence type="ECO:0000256" key="4">
    <source>
        <dbReference type="ARBA" id="ARBA00022840"/>
    </source>
</evidence>
<evidence type="ECO:0000256" key="3">
    <source>
        <dbReference type="ARBA" id="ARBA00022806"/>
    </source>
</evidence>
<dbReference type="PANTHER" id="PTHR47961">
    <property type="entry name" value="DNA POLYMERASE THETA, PUTATIVE (AFU_ORTHOLOGUE AFUA_1G05260)-RELATED"/>
    <property type="match status" value="1"/>
</dbReference>
<keyword evidence="2" id="KW-0378">Hydrolase</keyword>
<dbReference type="Gene3D" id="3.40.50.300">
    <property type="entry name" value="P-loop containing nucleotide triphosphate hydrolases"/>
    <property type="match status" value="1"/>
</dbReference>
<evidence type="ECO:0000259" key="5">
    <source>
        <dbReference type="PROSITE" id="PS51192"/>
    </source>
</evidence>
<dbReference type="GO" id="GO:0004386">
    <property type="term" value="F:helicase activity"/>
    <property type="evidence" value="ECO:0007669"/>
    <property type="project" value="UniProtKB-KW"/>
</dbReference>
<keyword evidence="3" id="KW-0347">Helicase</keyword>
<dbReference type="Pfam" id="PF00270">
    <property type="entry name" value="DEAD"/>
    <property type="match status" value="1"/>
</dbReference>
<comment type="caution">
    <text evidence="6">The sequence shown here is derived from an EMBL/GenBank/DDBJ whole genome shotgun (WGS) entry which is preliminary data.</text>
</comment>
<dbReference type="GO" id="GO:0003676">
    <property type="term" value="F:nucleic acid binding"/>
    <property type="evidence" value="ECO:0007669"/>
    <property type="project" value="InterPro"/>
</dbReference>
<evidence type="ECO:0000256" key="1">
    <source>
        <dbReference type="ARBA" id="ARBA00022741"/>
    </source>
</evidence>
<feature type="domain" description="Helicase ATP-binding" evidence="5">
    <location>
        <begin position="62"/>
        <end position="185"/>
    </location>
</feature>
<dbReference type="InterPro" id="IPR027417">
    <property type="entry name" value="P-loop_NTPase"/>
</dbReference>
<dbReference type="EMBL" id="BARU01006338">
    <property type="protein sequence ID" value="GAH46844.1"/>
    <property type="molecule type" value="Genomic_DNA"/>
</dbReference>
<dbReference type="InterPro" id="IPR014001">
    <property type="entry name" value="Helicase_ATP-bd"/>
</dbReference>
<accession>X1GYZ6</accession>
<protein>
    <recommendedName>
        <fullName evidence="5">Helicase ATP-binding domain-containing protein</fullName>
    </recommendedName>
</protein>
<dbReference type="PROSITE" id="PS51192">
    <property type="entry name" value="HELICASE_ATP_BIND_1"/>
    <property type="match status" value="1"/>
</dbReference>
<dbReference type="GO" id="GO:0005524">
    <property type="term" value="F:ATP binding"/>
    <property type="evidence" value="ECO:0007669"/>
    <property type="project" value="UniProtKB-KW"/>
</dbReference>
<organism evidence="6">
    <name type="scientific">marine sediment metagenome</name>
    <dbReference type="NCBI Taxonomy" id="412755"/>
    <lineage>
        <taxon>unclassified sequences</taxon>
        <taxon>metagenomes</taxon>
        <taxon>ecological metagenomes</taxon>
    </lineage>
</organism>
<dbReference type="PANTHER" id="PTHR47961:SF10">
    <property type="entry name" value="ATP-DEPENDENT DNA HELICASE HEL308"/>
    <property type="match status" value="1"/>
</dbReference>
<sequence>MSESMKIEKLKNYGVPSYILDIWEENYSPYLLPLQEDAVKKYGVLNCGENEIHPHPALSPQGRGNDRNKNLLVIAPTSSGKTFIGEMAAMAQVIHLQKIIYLVPLRALADEKYRHFKNLYNHCGMDIVISTRDRNEDDHHIISGDYDIAVMAYEKFNYFCLKCPHFLDIVSLIIIDEMQLINDSK</sequence>
<gene>
    <name evidence="6" type="ORF">S03H2_12458</name>
</gene>
<dbReference type="SUPFAM" id="SSF52540">
    <property type="entry name" value="P-loop containing nucleoside triphosphate hydrolases"/>
    <property type="match status" value="1"/>
</dbReference>
<name>X1GYZ6_9ZZZZ</name>
<evidence type="ECO:0000256" key="2">
    <source>
        <dbReference type="ARBA" id="ARBA00022801"/>
    </source>
</evidence>